<reference evidence="2" key="1">
    <citation type="journal article" date="2021" name="Mol. Ecol. Resour.">
        <title>Apolygus lucorum genome provides insights into omnivorousness and mesophyll feeding.</title>
        <authorList>
            <person name="Liu Y."/>
            <person name="Liu H."/>
            <person name="Wang H."/>
            <person name="Huang T."/>
            <person name="Liu B."/>
            <person name="Yang B."/>
            <person name="Yin L."/>
            <person name="Li B."/>
            <person name="Zhang Y."/>
            <person name="Zhang S."/>
            <person name="Jiang F."/>
            <person name="Zhang X."/>
            <person name="Ren Y."/>
            <person name="Wang B."/>
            <person name="Wang S."/>
            <person name="Lu Y."/>
            <person name="Wu K."/>
            <person name="Fan W."/>
            <person name="Wang G."/>
        </authorList>
    </citation>
    <scope>NUCLEOTIDE SEQUENCE</scope>
    <source>
        <strain evidence="2">12Hb</strain>
    </source>
</reference>
<dbReference type="Proteomes" id="UP000466442">
    <property type="component" value="Unassembled WGS sequence"/>
</dbReference>
<feature type="domain" description="CHK kinase-like" evidence="1">
    <location>
        <begin position="117"/>
        <end position="312"/>
    </location>
</feature>
<keyword evidence="3" id="KW-1185">Reference proteome</keyword>
<gene>
    <name evidence="2" type="ORF">GE061_006264</name>
</gene>
<dbReference type="OrthoDB" id="6334212at2759"/>
<dbReference type="Pfam" id="PF02958">
    <property type="entry name" value="EcKL"/>
    <property type="match status" value="1"/>
</dbReference>
<organism evidence="2 3">
    <name type="scientific">Apolygus lucorum</name>
    <name type="common">Small green plant bug</name>
    <name type="synonym">Lygocoris lucorum</name>
    <dbReference type="NCBI Taxonomy" id="248454"/>
    <lineage>
        <taxon>Eukaryota</taxon>
        <taxon>Metazoa</taxon>
        <taxon>Ecdysozoa</taxon>
        <taxon>Arthropoda</taxon>
        <taxon>Hexapoda</taxon>
        <taxon>Insecta</taxon>
        <taxon>Pterygota</taxon>
        <taxon>Neoptera</taxon>
        <taxon>Paraneoptera</taxon>
        <taxon>Hemiptera</taxon>
        <taxon>Heteroptera</taxon>
        <taxon>Panheteroptera</taxon>
        <taxon>Cimicomorpha</taxon>
        <taxon>Miridae</taxon>
        <taxon>Mirini</taxon>
        <taxon>Apolygus</taxon>
    </lineage>
</organism>
<evidence type="ECO:0000259" key="1">
    <source>
        <dbReference type="SMART" id="SM00587"/>
    </source>
</evidence>
<proteinExistence type="predicted"/>
<dbReference type="AlphaFoldDB" id="A0A6A4JDJ8"/>
<comment type="caution">
    <text evidence="2">The sequence shown here is derived from an EMBL/GenBank/DDBJ whole genome shotgun (WGS) entry which is preliminary data.</text>
</comment>
<evidence type="ECO:0000313" key="2">
    <source>
        <dbReference type="EMBL" id="KAF6199966.1"/>
    </source>
</evidence>
<sequence>MSLISKNDCVEILKSKLGDDRFQLEDFTFKYFEELLGFHANHAGLTIKAILNGTVEDFKFFVKTGSNNPEIKEKYWNVLNQFYKEHVFLTNVVKILQNFVVKKITADCYLSKLDKLCVLEDLGGLGFEVSQVDYPDIIHAELAIQAFANLHASAILYEEKTGVVLDEKYKDINYESLLFEDDKHPTEHLLYSVDKGVRAVADKFFTHVSPEIRDVVFSKIHRRITETMVHSKKYRKVVCQGDAWGNNILFKYNNEGKPIDSILVDFGCLRFAPPAMDLMQFMYLGTKSEFRAKHKAQMKDMYYRHLGYILSENGVDVDSVLPKSQFLESCDVYEEFGICCRVYYEYVTRLPGPYLMRAAASVDTFLGLMVRGDAELGLEAFEKDEGFRNRVTESIHDAFRYYKHPIA</sequence>
<dbReference type="SUPFAM" id="SSF56112">
    <property type="entry name" value="Protein kinase-like (PK-like)"/>
    <property type="match status" value="1"/>
</dbReference>
<dbReference type="PANTHER" id="PTHR11012:SF48">
    <property type="entry name" value="CHK KINASE-LIKE DOMAIN-CONTAINING PROTEIN-RELATED"/>
    <property type="match status" value="1"/>
</dbReference>
<dbReference type="InterPro" id="IPR004119">
    <property type="entry name" value="EcKL"/>
</dbReference>
<accession>A0A6A4JDJ8</accession>
<dbReference type="PANTHER" id="PTHR11012">
    <property type="entry name" value="PROTEIN KINASE-LIKE DOMAIN-CONTAINING"/>
    <property type="match status" value="1"/>
</dbReference>
<evidence type="ECO:0000313" key="3">
    <source>
        <dbReference type="Proteomes" id="UP000466442"/>
    </source>
</evidence>
<dbReference type="InterPro" id="IPR015897">
    <property type="entry name" value="CHK_kinase-like"/>
</dbReference>
<dbReference type="InterPro" id="IPR011009">
    <property type="entry name" value="Kinase-like_dom_sf"/>
</dbReference>
<dbReference type="EMBL" id="WIXP02000014">
    <property type="protein sequence ID" value="KAF6199966.1"/>
    <property type="molecule type" value="Genomic_DNA"/>
</dbReference>
<name>A0A6A4JDJ8_APOLU</name>
<dbReference type="SMART" id="SM00587">
    <property type="entry name" value="CHK"/>
    <property type="match status" value="1"/>
</dbReference>
<dbReference type="Gene3D" id="3.90.1200.10">
    <property type="match status" value="1"/>
</dbReference>
<protein>
    <recommendedName>
        <fullName evidence="1">CHK kinase-like domain-containing protein</fullName>
    </recommendedName>
</protein>